<dbReference type="GO" id="GO:0003713">
    <property type="term" value="F:transcription coactivator activity"/>
    <property type="evidence" value="ECO:0007669"/>
    <property type="project" value="TreeGrafter"/>
</dbReference>
<reference evidence="2 3" key="2">
    <citation type="submission" date="2018-11" db="EMBL/GenBank/DDBJ databases">
        <authorList>
            <consortium name="Pathogen Informatics"/>
        </authorList>
    </citation>
    <scope>NUCLEOTIDE SEQUENCE [LARGE SCALE GENOMIC DNA]</scope>
</reference>
<evidence type="ECO:0000313" key="2">
    <source>
        <dbReference type="EMBL" id="VDN28926.1"/>
    </source>
</evidence>
<name>A0A183E7N4_9BILA</name>
<accession>A0A183E7N4</accession>
<dbReference type="GO" id="GO:0006357">
    <property type="term" value="P:regulation of transcription by RNA polymerase II"/>
    <property type="evidence" value="ECO:0007669"/>
    <property type="project" value="TreeGrafter"/>
</dbReference>
<evidence type="ECO:0000256" key="1">
    <source>
        <dbReference type="SAM" id="MobiDB-lite"/>
    </source>
</evidence>
<dbReference type="Gene3D" id="3.40.50.720">
    <property type="entry name" value="NAD(P)-binding Rossmann-like Domain"/>
    <property type="match status" value="1"/>
</dbReference>
<dbReference type="PANTHER" id="PTHR46029:SF7">
    <property type="entry name" value="C-TERMINAL-BINDING PROTEIN"/>
    <property type="match status" value="1"/>
</dbReference>
<dbReference type="PANTHER" id="PTHR46029">
    <property type="entry name" value="C-TERMINAL-BINDING PROTEIN"/>
    <property type="match status" value="1"/>
</dbReference>
<dbReference type="GO" id="GO:0140297">
    <property type="term" value="F:DNA-binding transcription factor binding"/>
    <property type="evidence" value="ECO:0007669"/>
    <property type="project" value="TreeGrafter"/>
</dbReference>
<feature type="region of interest" description="Disordered" evidence="1">
    <location>
        <begin position="31"/>
        <end position="65"/>
    </location>
</feature>
<dbReference type="OrthoDB" id="9991913at2759"/>
<reference evidence="4" key="1">
    <citation type="submission" date="2016-06" db="UniProtKB">
        <authorList>
            <consortium name="WormBaseParasite"/>
        </authorList>
    </citation>
    <scope>IDENTIFICATION</scope>
</reference>
<sequence length="182" mass="18880">MLDLHMPHGLGWDARKREGYSSAPLFSTSSPSSGLLSPAPRHNSNPPCSSNSSLRFPSSSSSSNNNNNVAAAATAGAAAVAAAAAAAAAASAVSSADLRRNHFVADILTMSGRMSNGASSRPLVALLDGRDCSIEMPILKDVATVAFCDAQSTHEIHEKVRSSCISLFIIVDFCLLLPTYFG</sequence>
<proteinExistence type="predicted"/>
<evidence type="ECO:0000313" key="3">
    <source>
        <dbReference type="Proteomes" id="UP000271098"/>
    </source>
</evidence>
<dbReference type="WBParaSite" id="GPUH_0001699701-mRNA-1">
    <property type="protein sequence ID" value="GPUH_0001699701-mRNA-1"/>
    <property type="gene ID" value="GPUH_0001699701"/>
</dbReference>
<dbReference type="Proteomes" id="UP000271098">
    <property type="component" value="Unassembled WGS sequence"/>
</dbReference>
<dbReference type="GO" id="GO:0005634">
    <property type="term" value="C:nucleus"/>
    <property type="evidence" value="ECO:0007669"/>
    <property type="project" value="TreeGrafter"/>
</dbReference>
<dbReference type="InterPro" id="IPR051638">
    <property type="entry name" value="CTBP_dehydrogenase"/>
</dbReference>
<dbReference type="GO" id="GO:0003714">
    <property type="term" value="F:transcription corepressor activity"/>
    <property type="evidence" value="ECO:0007669"/>
    <property type="project" value="TreeGrafter"/>
</dbReference>
<evidence type="ECO:0000313" key="4">
    <source>
        <dbReference type="WBParaSite" id="GPUH_0001699701-mRNA-1"/>
    </source>
</evidence>
<dbReference type="EMBL" id="UYRT01084500">
    <property type="protein sequence ID" value="VDN28926.1"/>
    <property type="molecule type" value="Genomic_DNA"/>
</dbReference>
<dbReference type="SUPFAM" id="SSF52283">
    <property type="entry name" value="Formate/glycerate dehydrogenase catalytic domain-like"/>
    <property type="match status" value="1"/>
</dbReference>
<protein>
    <submittedName>
        <fullName evidence="2 4">Uncharacterized protein</fullName>
    </submittedName>
</protein>
<organism evidence="4">
    <name type="scientific">Gongylonema pulchrum</name>
    <dbReference type="NCBI Taxonomy" id="637853"/>
    <lineage>
        <taxon>Eukaryota</taxon>
        <taxon>Metazoa</taxon>
        <taxon>Ecdysozoa</taxon>
        <taxon>Nematoda</taxon>
        <taxon>Chromadorea</taxon>
        <taxon>Rhabditida</taxon>
        <taxon>Spirurina</taxon>
        <taxon>Spiruromorpha</taxon>
        <taxon>Spiruroidea</taxon>
        <taxon>Gongylonematidae</taxon>
        <taxon>Gongylonema</taxon>
    </lineage>
</organism>
<keyword evidence="3" id="KW-1185">Reference proteome</keyword>
<dbReference type="GO" id="GO:0001221">
    <property type="term" value="F:transcription coregulator binding"/>
    <property type="evidence" value="ECO:0007669"/>
    <property type="project" value="TreeGrafter"/>
</dbReference>
<dbReference type="AlphaFoldDB" id="A0A183E7N4"/>
<gene>
    <name evidence="2" type="ORF">GPUH_LOCUS16976</name>
</gene>